<protein>
    <submittedName>
        <fullName evidence="2">Uncharacterized protein</fullName>
    </submittedName>
</protein>
<accession>A0AAE0KQA4</accession>
<dbReference type="EMBL" id="LGRX02021569">
    <property type="protein sequence ID" value="KAK3256535.1"/>
    <property type="molecule type" value="Genomic_DNA"/>
</dbReference>
<proteinExistence type="predicted"/>
<keyword evidence="3" id="KW-1185">Reference proteome</keyword>
<dbReference type="InterPro" id="IPR011992">
    <property type="entry name" value="EF-hand-dom_pair"/>
</dbReference>
<organism evidence="2 3">
    <name type="scientific">Cymbomonas tetramitiformis</name>
    <dbReference type="NCBI Taxonomy" id="36881"/>
    <lineage>
        <taxon>Eukaryota</taxon>
        <taxon>Viridiplantae</taxon>
        <taxon>Chlorophyta</taxon>
        <taxon>Pyramimonadophyceae</taxon>
        <taxon>Pyramimonadales</taxon>
        <taxon>Pyramimonadaceae</taxon>
        <taxon>Cymbomonas</taxon>
    </lineage>
</organism>
<evidence type="ECO:0000313" key="3">
    <source>
        <dbReference type="Proteomes" id="UP001190700"/>
    </source>
</evidence>
<evidence type="ECO:0000256" key="1">
    <source>
        <dbReference type="SAM" id="MobiDB-lite"/>
    </source>
</evidence>
<reference evidence="2 3" key="1">
    <citation type="journal article" date="2015" name="Genome Biol. Evol.">
        <title>Comparative Genomics of a Bacterivorous Green Alga Reveals Evolutionary Causalities and Consequences of Phago-Mixotrophic Mode of Nutrition.</title>
        <authorList>
            <person name="Burns J.A."/>
            <person name="Paasch A."/>
            <person name="Narechania A."/>
            <person name="Kim E."/>
        </authorList>
    </citation>
    <scope>NUCLEOTIDE SEQUENCE [LARGE SCALE GENOMIC DNA]</scope>
    <source>
        <strain evidence="2 3">PLY_AMNH</strain>
    </source>
</reference>
<dbReference type="SUPFAM" id="SSF47473">
    <property type="entry name" value="EF-hand"/>
    <property type="match status" value="1"/>
</dbReference>
<name>A0AAE0KQA4_9CHLO</name>
<feature type="region of interest" description="Disordered" evidence="1">
    <location>
        <begin position="1"/>
        <end position="32"/>
    </location>
</feature>
<comment type="caution">
    <text evidence="2">The sequence shown here is derived from an EMBL/GenBank/DDBJ whole genome shotgun (WGS) entry which is preliminary data.</text>
</comment>
<feature type="compositionally biased region" description="Low complexity" evidence="1">
    <location>
        <begin position="1"/>
        <end position="18"/>
    </location>
</feature>
<dbReference type="Gene3D" id="1.10.238.10">
    <property type="entry name" value="EF-hand"/>
    <property type="match status" value="1"/>
</dbReference>
<gene>
    <name evidence="2" type="ORF">CYMTET_34333</name>
</gene>
<sequence>MGQCASKSKSPPSDGSDPALSQAPDLEISASPGASGIPEQALSVAYRNFDEGTLSAKEFAHAFNLPPENPYLSQLMSIMDTENARGDEKAGFVEFVMTMAAFSFGVTNRSEAPARFCWQLVNWRQGDLISKDSLVKVLKAMNVSKEAAFAREIVDLASEQKDVFDFATFQNVIYSKPKYASLQKATLLYNGLKVLY</sequence>
<evidence type="ECO:0000313" key="2">
    <source>
        <dbReference type="EMBL" id="KAK3256535.1"/>
    </source>
</evidence>
<dbReference type="Proteomes" id="UP001190700">
    <property type="component" value="Unassembled WGS sequence"/>
</dbReference>
<dbReference type="AlphaFoldDB" id="A0AAE0KQA4"/>